<evidence type="ECO:0000256" key="9">
    <source>
        <dbReference type="ARBA" id="ARBA00022777"/>
    </source>
</evidence>
<sequence>MMRIIRWILLPFSLLYALIVWLRNRFYDIGILKSQSFPLPIVVIGNLAVGGTGKSPMTEHILRLISPLRNIAVLSRGYGRKTKGFRKVEVSSTAGEVGDEPLQIKRKFPQNTVVVCEDRCIGIEKIRRKHEGILLDDAFQHRKLRPSFSILLFDFASLQHVILPLPTGNFRDCLHESKRADLVVITKCPNKVDGDTRFQLQAKLHKYTQAPIFFSTIAYENPINDRGEQLHLHELQQKGILLITGIANPLPLLSHIEPMASSLKHIAYPDHHAFSASDIEKIKHSYDSIPTDNKLILTTEKDFQRLPEELKIQSPIFYIPIHQSILFNQDFEFENMVKRAFSC</sequence>
<dbReference type="UniPathway" id="UPA00359">
    <property type="reaction ID" value="UER00482"/>
</dbReference>
<evidence type="ECO:0000256" key="7">
    <source>
        <dbReference type="ARBA" id="ARBA00022679"/>
    </source>
</evidence>
<dbReference type="Pfam" id="PF02606">
    <property type="entry name" value="LpxK"/>
    <property type="match status" value="1"/>
</dbReference>
<evidence type="ECO:0000256" key="13">
    <source>
        <dbReference type="HAMAP-Rule" id="MF_00409"/>
    </source>
</evidence>
<comment type="similarity">
    <text evidence="13">Belongs to the LpxK family.</text>
</comment>
<evidence type="ECO:0000256" key="10">
    <source>
        <dbReference type="ARBA" id="ARBA00022840"/>
    </source>
</evidence>
<comment type="caution">
    <text evidence="13">Lacks conserved residue(s) required for the propagation of feature annotation.</text>
</comment>
<keyword evidence="5 13" id="KW-0444">Lipid biosynthesis</keyword>
<keyword evidence="10 13" id="KW-0067">ATP-binding</keyword>
<keyword evidence="7 13" id="KW-0808">Transferase</keyword>
<dbReference type="NCBIfam" id="TIGR00682">
    <property type="entry name" value="lpxK"/>
    <property type="match status" value="1"/>
</dbReference>
<comment type="function">
    <text evidence="1 13">Transfers the gamma-phosphate of ATP to the 4'-position of a tetraacyldisaccharide 1-phosphate intermediate (termed DS-1-P) to form tetraacyldisaccharide 1,4'-bis-phosphate (lipid IVA).</text>
</comment>
<dbReference type="EMBL" id="FOZZ01000004">
    <property type="protein sequence ID" value="SFS74301.1"/>
    <property type="molecule type" value="Genomic_DNA"/>
</dbReference>
<proteinExistence type="inferred from homology"/>
<dbReference type="GO" id="GO:0009244">
    <property type="term" value="P:lipopolysaccharide core region biosynthetic process"/>
    <property type="evidence" value="ECO:0007669"/>
    <property type="project" value="TreeGrafter"/>
</dbReference>
<dbReference type="AlphaFoldDB" id="A0A1I6SBF6"/>
<evidence type="ECO:0000256" key="1">
    <source>
        <dbReference type="ARBA" id="ARBA00002274"/>
    </source>
</evidence>
<keyword evidence="9 13" id="KW-0418">Kinase</keyword>
<evidence type="ECO:0000313" key="14">
    <source>
        <dbReference type="EMBL" id="SFS74301.1"/>
    </source>
</evidence>
<dbReference type="RefSeq" id="WP_244525847.1">
    <property type="nucleotide sequence ID" value="NZ_FOZZ01000004.1"/>
</dbReference>
<gene>
    <name evidence="13" type="primary">lpxK</name>
    <name evidence="14" type="ORF">SAMN05660206_104205</name>
</gene>
<dbReference type="EC" id="2.7.1.130" evidence="3 13"/>
<dbReference type="GO" id="GO:0009245">
    <property type="term" value="P:lipid A biosynthetic process"/>
    <property type="evidence" value="ECO:0007669"/>
    <property type="project" value="UniProtKB-UniRule"/>
</dbReference>
<dbReference type="Proteomes" id="UP000198785">
    <property type="component" value="Unassembled WGS sequence"/>
</dbReference>
<name>A0A1I6SBF6_9SPHI</name>
<evidence type="ECO:0000256" key="12">
    <source>
        <dbReference type="ARBA" id="ARBA00029757"/>
    </source>
</evidence>
<dbReference type="HAMAP" id="MF_00409">
    <property type="entry name" value="LpxK"/>
    <property type="match status" value="1"/>
</dbReference>
<accession>A0A1I6SBF6</accession>
<dbReference type="STRING" id="683125.SAMN05660206_104205"/>
<keyword evidence="15" id="KW-1185">Reference proteome</keyword>
<organism evidence="14 15">
    <name type="scientific">Sphingobacterium wenxiniae</name>
    <dbReference type="NCBI Taxonomy" id="683125"/>
    <lineage>
        <taxon>Bacteria</taxon>
        <taxon>Pseudomonadati</taxon>
        <taxon>Bacteroidota</taxon>
        <taxon>Sphingobacteriia</taxon>
        <taxon>Sphingobacteriales</taxon>
        <taxon>Sphingobacteriaceae</taxon>
        <taxon>Sphingobacterium</taxon>
    </lineage>
</organism>
<protein>
    <recommendedName>
        <fullName evidence="4 13">Tetraacyldisaccharide 4'-kinase</fullName>
        <ecNumber evidence="3 13">2.7.1.130</ecNumber>
    </recommendedName>
    <alternativeName>
        <fullName evidence="12 13">Lipid A 4'-kinase</fullName>
    </alternativeName>
</protein>
<comment type="pathway">
    <text evidence="2 13">Glycolipid biosynthesis; lipid IV(A) biosynthesis; lipid IV(A) from (3R)-3-hydroxytetradecanoyl-[acyl-carrier-protein] and UDP-N-acetyl-alpha-D-glucosamine: step 6/6.</text>
</comment>
<evidence type="ECO:0000313" key="15">
    <source>
        <dbReference type="Proteomes" id="UP000198785"/>
    </source>
</evidence>
<keyword evidence="11 13" id="KW-0443">Lipid metabolism</keyword>
<dbReference type="PANTHER" id="PTHR42724">
    <property type="entry name" value="TETRAACYLDISACCHARIDE 4'-KINASE"/>
    <property type="match status" value="1"/>
</dbReference>
<evidence type="ECO:0000256" key="6">
    <source>
        <dbReference type="ARBA" id="ARBA00022556"/>
    </source>
</evidence>
<dbReference type="GO" id="GO:0005524">
    <property type="term" value="F:ATP binding"/>
    <property type="evidence" value="ECO:0007669"/>
    <property type="project" value="UniProtKB-UniRule"/>
</dbReference>
<keyword evidence="6 13" id="KW-0441">Lipid A biosynthesis</keyword>
<dbReference type="GO" id="GO:0005886">
    <property type="term" value="C:plasma membrane"/>
    <property type="evidence" value="ECO:0007669"/>
    <property type="project" value="TreeGrafter"/>
</dbReference>
<reference evidence="14 15" key="1">
    <citation type="submission" date="2016-10" db="EMBL/GenBank/DDBJ databases">
        <authorList>
            <person name="de Groot N.N."/>
        </authorList>
    </citation>
    <scope>NUCLEOTIDE SEQUENCE [LARGE SCALE GENOMIC DNA]</scope>
    <source>
        <strain evidence="14 15">DSM 22789</strain>
    </source>
</reference>
<evidence type="ECO:0000256" key="2">
    <source>
        <dbReference type="ARBA" id="ARBA00004870"/>
    </source>
</evidence>
<dbReference type="GO" id="GO:0009029">
    <property type="term" value="F:lipid-A 4'-kinase activity"/>
    <property type="evidence" value="ECO:0007669"/>
    <property type="project" value="UniProtKB-UniRule"/>
</dbReference>
<dbReference type="InterPro" id="IPR003758">
    <property type="entry name" value="LpxK"/>
</dbReference>
<dbReference type="SUPFAM" id="SSF52540">
    <property type="entry name" value="P-loop containing nucleoside triphosphate hydrolases"/>
    <property type="match status" value="1"/>
</dbReference>
<evidence type="ECO:0000256" key="4">
    <source>
        <dbReference type="ARBA" id="ARBA00016436"/>
    </source>
</evidence>
<comment type="catalytic activity">
    <reaction evidence="13">
        <text>a lipid A disaccharide + ATP = a lipid IVA + ADP + H(+)</text>
        <dbReference type="Rhea" id="RHEA:67840"/>
        <dbReference type="ChEBI" id="CHEBI:15378"/>
        <dbReference type="ChEBI" id="CHEBI:30616"/>
        <dbReference type="ChEBI" id="CHEBI:176343"/>
        <dbReference type="ChEBI" id="CHEBI:176425"/>
        <dbReference type="ChEBI" id="CHEBI:456216"/>
        <dbReference type="EC" id="2.7.1.130"/>
    </reaction>
</comment>
<evidence type="ECO:0000256" key="5">
    <source>
        <dbReference type="ARBA" id="ARBA00022516"/>
    </source>
</evidence>
<evidence type="ECO:0000256" key="8">
    <source>
        <dbReference type="ARBA" id="ARBA00022741"/>
    </source>
</evidence>
<dbReference type="PANTHER" id="PTHR42724:SF1">
    <property type="entry name" value="TETRAACYLDISACCHARIDE 4'-KINASE, MITOCHONDRIAL-RELATED"/>
    <property type="match status" value="1"/>
</dbReference>
<evidence type="ECO:0000256" key="3">
    <source>
        <dbReference type="ARBA" id="ARBA00012071"/>
    </source>
</evidence>
<dbReference type="InterPro" id="IPR027417">
    <property type="entry name" value="P-loop_NTPase"/>
</dbReference>
<evidence type="ECO:0000256" key="11">
    <source>
        <dbReference type="ARBA" id="ARBA00023098"/>
    </source>
</evidence>
<keyword evidence="8 13" id="KW-0547">Nucleotide-binding</keyword>